<dbReference type="EMBL" id="MSCH01000003">
    <property type="protein sequence ID" value="PQJ53144.1"/>
    <property type="molecule type" value="Genomic_DNA"/>
</dbReference>
<feature type="region of interest" description="Disordered" evidence="1">
    <location>
        <begin position="1"/>
        <end position="21"/>
    </location>
</feature>
<dbReference type="AlphaFoldDB" id="A0A2S7UT39"/>
<protein>
    <submittedName>
        <fullName evidence="2">Uncharacterized protein</fullName>
    </submittedName>
</protein>
<evidence type="ECO:0000313" key="2">
    <source>
        <dbReference type="EMBL" id="PQJ53144.1"/>
    </source>
</evidence>
<reference evidence="2 3" key="1">
    <citation type="submission" date="2016-12" db="EMBL/GenBank/DDBJ databases">
        <title>Diversity of luminous bacteria.</title>
        <authorList>
            <person name="Yoshizawa S."/>
            <person name="Kogure K."/>
        </authorList>
    </citation>
    <scope>NUCLEOTIDE SEQUENCE [LARGE SCALE GENOMIC DNA]</scope>
    <source>
        <strain evidence="2 3">SA4-48</strain>
    </source>
</reference>
<name>A0A2S7UT39_9GAMM</name>
<proteinExistence type="predicted"/>
<sequence>MARGGKRIGAGAPKGNQNALKHGGRAKVRYGVPLDAELTRFEYRALCMEQLQAIKELDDYLDWTSPVYLKHKNRYKGAIYFREARIKCNSYNSIELTPLAKAMNKYFKKYKSSKN</sequence>
<dbReference type="Proteomes" id="UP000239007">
    <property type="component" value="Unassembled WGS sequence"/>
</dbReference>
<dbReference type="OrthoDB" id="6402411at2"/>
<evidence type="ECO:0000313" key="3">
    <source>
        <dbReference type="Proteomes" id="UP000239007"/>
    </source>
</evidence>
<dbReference type="RefSeq" id="WP_105051620.1">
    <property type="nucleotide sequence ID" value="NZ_BMYG01000003.1"/>
</dbReference>
<gene>
    <name evidence="2" type="ORF">BTO11_05345</name>
</gene>
<comment type="caution">
    <text evidence="2">The sequence shown here is derived from an EMBL/GenBank/DDBJ whole genome shotgun (WGS) entry which is preliminary data.</text>
</comment>
<accession>A0A2S7UT39</accession>
<keyword evidence="3" id="KW-1185">Reference proteome</keyword>
<organism evidence="2 3">
    <name type="scientific">Psychrosphaera saromensis</name>
    <dbReference type="NCBI Taxonomy" id="716813"/>
    <lineage>
        <taxon>Bacteria</taxon>
        <taxon>Pseudomonadati</taxon>
        <taxon>Pseudomonadota</taxon>
        <taxon>Gammaproteobacteria</taxon>
        <taxon>Alteromonadales</taxon>
        <taxon>Pseudoalteromonadaceae</taxon>
        <taxon>Psychrosphaera</taxon>
    </lineage>
</organism>
<evidence type="ECO:0000256" key="1">
    <source>
        <dbReference type="SAM" id="MobiDB-lite"/>
    </source>
</evidence>